<dbReference type="Proteomes" id="UP000177152">
    <property type="component" value="Unassembled WGS sequence"/>
</dbReference>
<reference evidence="2 3" key="1">
    <citation type="journal article" date="2016" name="Nat. Commun.">
        <title>Thousands of microbial genomes shed light on interconnected biogeochemical processes in an aquifer system.</title>
        <authorList>
            <person name="Anantharaman K."/>
            <person name="Brown C.T."/>
            <person name="Hug L.A."/>
            <person name="Sharon I."/>
            <person name="Castelle C.J."/>
            <person name="Probst A.J."/>
            <person name="Thomas B.C."/>
            <person name="Singh A."/>
            <person name="Wilkins M.J."/>
            <person name="Karaoz U."/>
            <person name="Brodie E.L."/>
            <person name="Williams K.H."/>
            <person name="Hubbard S.S."/>
            <person name="Banfield J.F."/>
        </authorList>
    </citation>
    <scope>NUCLEOTIDE SEQUENCE [LARGE SCALE GENOMIC DNA]</scope>
</reference>
<evidence type="ECO:0000313" key="2">
    <source>
        <dbReference type="EMBL" id="OGZ94861.1"/>
    </source>
</evidence>
<dbReference type="Gene3D" id="3.90.70.10">
    <property type="entry name" value="Cysteine proteinases"/>
    <property type="match status" value="1"/>
</dbReference>
<sequence>MRMHVPFSRQPSYYTCVAACTKMLLAYRGKEIPMGTVIRGIRTTKQDGATFENAGLFLVSLGHKPVVFSDETVRSKNRRLRRKELLLLIDKEIEDGDAHAHVIKEFALVGEFHPRNMTLRDILAVLAKECPVIITIRIRWKKTDMYHAMLAFGFNKKYIYYLDPTPSRKAPPEVRVRKKDFSKAMRQGTEALYIR</sequence>
<comment type="caution">
    <text evidence="2">The sequence shown here is derived from an EMBL/GenBank/DDBJ whole genome shotgun (WGS) entry which is preliminary data.</text>
</comment>
<feature type="domain" description="Peptidase C39-like" evidence="1">
    <location>
        <begin position="5"/>
        <end position="164"/>
    </location>
</feature>
<protein>
    <recommendedName>
        <fullName evidence="1">Peptidase C39-like domain-containing protein</fullName>
    </recommendedName>
</protein>
<dbReference type="AlphaFoldDB" id="A0A1G2K8I4"/>
<organism evidence="2 3">
    <name type="scientific">Candidatus Sungbacteria bacterium RIFCSPHIGHO2_01_FULL_47_32</name>
    <dbReference type="NCBI Taxonomy" id="1802264"/>
    <lineage>
        <taxon>Bacteria</taxon>
        <taxon>Candidatus Sungiibacteriota</taxon>
    </lineage>
</organism>
<proteinExistence type="predicted"/>
<name>A0A1G2K8I4_9BACT</name>
<accession>A0A1G2K8I4</accession>
<evidence type="ECO:0000259" key="1">
    <source>
        <dbReference type="Pfam" id="PF13529"/>
    </source>
</evidence>
<dbReference type="Pfam" id="PF13529">
    <property type="entry name" value="Peptidase_C39_2"/>
    <property type="match status" value="1"/>
</dbReference>
<dbReference type="InterPro" id="IPR039564">
    <property type="entry name" value="Peptidase_C39-like"/>
</dbReference>
<gene>
    <name evidence="2" type="ORF">A2633_00070</name>
</gene>
<dbReference type="EMBL" id="MHQC01000024">
    <property type="protein sequence ID" value="OGZ94861.1"/>
    <property type="molecule type" value="Genomic_DNA"/>
</dbReference>
<evidence type="ECO:0000313" key="3">
    <source>
        <dbReference type="Proteomes" id="UP000177152"/>
    </source>
</evidence>